<sequence length="149" mass="17321">MDKVFFRNIEGSSLGLKEIIILRSGCQTVIFFSGISFYLKDRKEIDLSLFEEIDISFDGDRKRATLIDIRDSIDDDNYYLYFDNSSFININISPVGGPDGSLGQIIRVYTFEDKKIMIPGIGKNRYDFFKEFYLEADIYEDLNVDEWGK</sequence>
<organism evidence="1 2">
    <name type="scientific">Saprospira grandis (strain Lewin)</name>
    <dbReference type="NCBI Taxonomy" id="984262"/>
    <lineage>
        <taxon>Bacteria</taxon>
        <taxon>Pseudomonadati</taxon>
        <taxon>Bacteroidota</taxon>
        <taxon>Saprospiria</taxon>
        <taxon>Saprospirales</taxon>
        <taxon>Saprospiraceae</taxon>
        <taxon>Saprospira</taxon>
    </lineage>
</organism>
<gene>
    <name evidence="1" type="ordered locus">SGRA_0966</name>
</gene>
<dbReference type="AlphaFoldDB" id="H6L2X5"/>
<dbReference type="KEGG" id="sgn:SGRA_0966"/>
<dbReference type="RefSeq" id="WP_015691352.1">
    <property type="nucleotide sequence ID" value="NC_016940.1"/>
</dbReference>
<accession>H6L2X5</accession>
<protein>
    <submittedName>
        <fullName evidence="1">Uncharacterized protein</fullName>
    </submittedName>
</protein>
<keyword evidence="2" id="KW-1185">Reference proteome</keyword>
<evidence type="ECO:0000313" key="1">
    <source>
        <dbReference type="EMBL" id="AFC23702.1"/>
    </source>
</evidence>
<dbReference type="STRING" id="984262.SGRA_0966"/>
<evidence type="ECO:0000313" key="2">
    <source>
        <dbReference type="Proteomes" id="UP000007519"/>
    </source>
</evidence>
<name>H6L2X5_SAPGL</name>
<dbReference type="HOGENOM" id="CLU_1785549_0_0_10"/>
<dbReference type="Proteomes" id="UP000007519">
    <property type="component" value="Chromosome"/>
</dbReference>
<dbReference type="EMBL" id="CP002831">
    <property type="protein sequence ID" value="AFC23702.1"/>
    <property type="molecule type" value="Genomic_DNA"/>
</dbReference>
<reference evidence="1 2" key="1">
    <citation type="journal article" date="2012" name="Stand. Genomic Sci.">
        <title>Complete genome sequencing and analysis of Saprospira grandis str. Lewin, a predatory marine bacterium.</title>
        <authorList>
            <person name="Saw J.H."/>
            <person name="Yuryev A."/>
            <person name="Kanbe M."/>
            <person name="Hou S."/>
            <person name="Young A.G."/>
            <person name="Aizawa S."/>
            <person name="Alam M."/>
        </authorList>
    </citation>
    <scope>NUCLEOTIDE SEQUENCE [LARGE SCALE GENOMIC DNA]</scope>
    <source>
        <strain evidence="1 2">Lewin</strain>
    </source>
</reference>
<proteinExistence type="predicted"/>